<sequence>MEKCRNARAGGNRRFPRKPADQRHCPTRFPHAKIRERTPVNRTRYAFVGWERRVRISAGIKRARETGDPRENPLTSGIVGAIPTCENLGLSLLLPEYSSAACKEMLTDETPEKLVVQSYDDASVMSGKNTGVQARVKEIDKNAHFVHCYAHQLNLIIERCATQNKRESLKIKSARGPAAHDPADFSTPSETHHVMLWERKGRGQRQTVGKRT</sequence>
<proteinExistence type="predicted"/>
<reference evidence="2 3" key="1">
    <citation type="submission" date="2023-02" db="EMBL/GenBank/DDBJ databases">
        <title>LHISI_Scaffold_Assembly.</title>
        <authorList>
            <person name="Stuart O.P."/>
            <person name="Cleave R."/>
            <person name="Magrath M.J.L."/>
            <person name="Mikheyev A.S."/>
        </authorList>
    </citation>
    <scope>NUCLEOTIDE SEQUENCE [LARGE SCALE GENOMIC DNA]</scope>
    <source>
        <strain evidence="2">Daus_M_001</strain>
        <tissue evidence="2">Leg muscle</tissue>
    </source>
</reference>
<feature type="region of interest" description="Disordered" evidence="1">
    <location>
        <begin position="172"/>
        <end position="191"/>
    </location>
</feature>
<evidence type="ECO:0000256" key="1">
    <source>
        <dbReference type="SAM" id="MobiDB-lite"/>
    </source>
</evidence>
<evidence type="ECO:0000313" key="2">
    <source>
        <dbReference type="EMBL" id="KAJ8881756.1"/>
    </source>
</evidence>
<organism evidence="2 3">
    <name type="scientific">Dryococelus australis</name>
    <dbReference type="NCBI Taxonomy" id="614101"/>
    <lineage>
        <taxon>Eukaryota</taxon>
        <taxon>Metazoa</taxon>
        <taxon>Ecdysozoa</taxon>
        <taxon>Arthropoda</taxon>
        <taxon>Hexapoda</taxon>
        <taxon>Insecta</taxon>
        <taxon>Pterygota</taxon>
        <taxon>Neoptera</taxon>
        <taxon>Polyneoptera</taxon>
        <taxon>Phasmatodea</taxon>
        <taxon>Verophasmatodea</taxon>
        <taxon>Anareolatae</taxon>
        <taxon>Phasmatidae</taxon>
        <taxon>Eurycanthinae</taxon>
        <taxon>Dryococelus</taxon>
    </lineage>
</organism>
<dbReference type="EMBL" id="JARBHB010000006">
    <property type="protein sequence ID" value="KAJ8881756.1"/>
    <property type="molecule type" value="Genomic_DNA"/>
</dbReference>
<evidence type="ECO:0000313" key="3">
    <source>
        <dbReference type="Proteomes" id="UP001159363"/>
    </source>
</evidence>
<keyword evidence="3" id="KW-1185">Reference proteome</keyword>
<name>A0ABQ9HBV5_9NEOP</name>
<dbReference type="Proteomes" id="UP001159363">
    <property type="component" value="Chromosome 5"/>
</dbReference>
<dbReference type="PANTHER" id="PTHR45749">
    <property type="match status" value="1"/>
</dbReference>
<feature type="region of interest" description="Disordered" evidence="1">
    <location>
        <begin position="1"/>
        <end position="24"/>
    </location>
</feature>
<evidence type="ECO:0008006" key="4">
    <source>
        <dbReference type="Google" id="ProtNLM"/>
    </source>
</evidence>
<accession>A0ABQ9HBV5</accession>
<gene>
    <name evidence="2" type="ORF">PR048_018242</name>
</gene>
<dbReference type="PANTHER" id="PTHR45749:SF28">
    <property type="entry name" value="ZINC FINGER MYM-TYPE PROTEIN 1-LIKE-RELATED"/>
    <property type="match status" value="1"/>
</dbReference>
<protein>
    <recommendedName>
        <fullName evidence="4">DUF4371 domain-containing protein</fullName>
    </recommendedName>
</protein>
<comment type="caution">
    <text evidence="2">The sequence shown here is derived from an EMBL/GenBank/DDBJ whole genome shotgun (WGS) entry which is preliminary data.</text>
</comment>